<gene>
    <name evidence="2" type="ORF">EI97DRAFT_207425</name>
</gene>
<proteinExistence type="predicted"/>
<reference evidence="2" key="1">
    <citation type="journal article" date="2020" name="Stud. Mycol.">
        <title>101 Dothideomycetes genomes: a test case for predicting lifestyles and emergence of pathogens.</title>
        <authorList>
            <person name="Haridas S."/>
            <person name="Albert R."/>
            <person name="Binder M."/>
            <person name="Bloem J."/>
            <person name="Labutti K."/>
            <person name="Salamov A."/>
            <person name="Andreopoulos B."/>
            <person name="Baker S."/>
            <person name="Barry K."/>
            <person name="Bills G."/>
            <person name="Bluhm B."/>
            <person name="Cannon C."/>
            <person name="Castanera R."/>
            <person name="Culley D."/>
            <person name="Daum C."/>
            <person name="Ezra D."/>
            <person name="Gonzalez J."/>
            <person name="Henrissat B."/>
            <person name="Kuo A."/>
            <person name="Liang C."/>
            <person name="Lipzen A."/>
            <person name="Lutzoni F."/>
            <person name="Magnuson J."/>
            <person name="Mondo S."/>
            <person name="Nolan M."/>
            <person name="Ohm R."/>
            <person name="Pangilinan J."/>
            <person name="Park H.-J."/>
            <person name="Ramirez L."/>
            <person name="Alfaro M."/>
            <person name="Sun H."/>
            <person name="Tritt A."/>
            <person name="Yoshinaga Y."/>
            <person name="Zwiers L.-H."/>
            <person name="Turgeon B."/>
            <person name="Goodwin S."/>
            <person name="Spatafora J."/>
            <person name="Crous P."/>
            <person name="Grigoriev I."/>
        </authorList>
    </citation>
    <scope>NUCLEOTIDE SEQUENCE</scope>
    <source>
        <strain evidence="2">CBS 379.55</strain>
    </source>
</reference>
<evidence type="ECO:0000313" key="2">
    <source>
        <dbReference type="EMBL" id="KAF2272492.1"/>
    </source>
</evidence>
<feature type="region of interest" description="Disordered" evidence="1">
    <location>
        <begin position="49"/>
        <end position="75"/>
    </location>
</feature>
<sequence>MYSAQQRERAGDGITLGRCTLSVHKNGRRHAAPGSRWRRCLIGRPVMEGKGEAKQSQSLPLGSLPGGCETATEPPEARQLSQLQWHLISESKRRIAVSRVVAASCRRLGSPAMSGRRTARVFLHPKNLLVNHHTHEEHLREVSRGSLSRRVHE</sequence>
<dbReference type="EMBL" id="ML986520">
    <property type="protein sequence ID" value="KAF2272492.1"/>
    <property type="molecule type" value="Genomic_DNA"/>
</dbReference>
<evidence type="ECO:0000313" key="3">
    <source>
        <dbReference type="Proteomes" id="UP000800097"/>
    </source>
</evidence>
<dbReference type="RefSeq" id="XP_033650031.1">
    <property type="nucleotide sequence ID" value="XM_033793735.1"/>
</dbReference>
<dbReference type="AlphaFoldDB" id="A0A6A6J7W1"/>
<evidence type="ECO:0000256" key="1">
    <source>
        <dbReference type="SAM" id="MobiDB-lite"/>
    </source>
</evidence>
<keyword evidence="3" id="KW-1185">Reference proteome</keyword>
<accession>A0A6A6J7W1</accession>
<organism evidence="2 3">
    <name type="scientific">Westerdykella ornata</name>
    <dbReference type="NCBI Taxonomy" id="318751"/>
    <lineage>
        <taxon>Eukaryota</taxon>
        <taxon>Fungi</taxon>
        <taxon>Dikarya</taxon>
        <taxon>Ascomycota</taxon>
        <taxon>Pezizomycotina</taxon>
        <taxon>Dothideomycetes</taxon>
        <taxon>Pleosporomycetidae</taxon>
        <taxon>Pleosporales</taxon>
        <taxon>Sporormiaceae</taxon>
        <taxon>Westerdykella</taxon>
    </lineage>
</organism>
<name>A0A6A6J7W1_WESOR</name>
<dbReference type="Proteomes" id="UP000800097">
    <property type="component" value="Unassembled WGS sequence"/>
</dbReference>
<protein>
    <submittedName>
        <fullName evidence="2">Uncharacterized protein</fullName>
    </submittedName>
</protein>
<dbReference type="GeneID" id="54546910"/>